<organism evidence="7 8">
    <name type="scientific">Candidatus Fusicatenibacter merdavium</name>
    <dbReference type="NCBI Taxonomy" id="2838600"/>
    <lineage>
        <taxon>Bacteria</taxon>
        <taxon>Bacillati</taxon>
        <taxon>Bacillota</taxon>
        <taxon>Clostridia</taxon>
        <taxon>Lachnospirales</taxon>
        <taxon>Lachnospiraceae</taxon>
        <taxon>Fusicatenibacter</taxon>
    </lineage>
</organism>
<keyword evidence="3 5" id="KW-1133">Transmembrane helix</keyword>
<comment type="subcellular location">
    <subcellularLocation>
        <location evidence="1">Membrane</location>
        <topology evidence="1">Multi-pass membrane protein</topology>
    </subcellularLocation>
</comment>
<comment type="caution">
    <text evidence="7">The sequence shown here is derived from an EMBL/GenBank/DDBJ whole genome shotgun (WGS) entry which is preliminary data.</text>
</comment>
<evidence type="ECO:0000313" key="7">
    <source>
        <dbReference type="EMBL" id="HIX77123.1"/>
    </source>
</evidence>
<reference evidence="7" key="1">
    <citation type="journal article" date="2021" name="PeerJ">
        <title>Extensive microbial diversity within the chicken gut microbiome revealed by metagenomics and culture.</title>
        <authorList>
            <person name="Gilroy R."/>
            <person name="Ravi A."/>
            <person name="Getino M."/>
            <person name="Pursley I."/>
            <person name="Horton D.L."/>
            <person name="Alikhan N.F."/>
            <person name="Baker D."/>
            <person name="Gharbi K."/>
            <person name="Hall N."/>
            <person name="Watson M."/>
            <person name="Adriaenssens E.M."/>
            <person name="Foster-Nyarko E."/>
            <person name="Jarju S."/>
            <person name="Secka A."/>
            <person name="Antonio M."/>
            <person name="Oren A."/>
            <person name="Chaudhuri R.R."/>
            <person name="La Ragione R."/>
            <person name="Hildebrand F."/>
            <person name="Pallen M.J."/>
        </authorList>
    </citation>
    <scope>NUCLEOTIDE SEQUENCE</scope>
    <source>
        <strain evidence="7">CHK183-1962</strain>
    </source>
</reference>
<evidence type="ECO:0000256" key="2">
    <source>
        <dbReference type="ARBA" id="ARBA00022692"/>
    </source>
</evidence>
<dbReference type="InterPro" id="IPR013525">
    <property type="entry name" value="ABC2_TM"/>
</dbReference>
<dbReference type="InterPro" id="IPR052902">
    <property type="entry name" value="ABC-2_transporter"/>
</dbReference>
<evidence type="ECO:0000256" key="5">
    <source>
        <dbReference type="SAM" id="Phobius"/>
    </source>
</evidence>
<sequence>MFLIMKRQLLVNLREKSNIFWTLLFPLLLATLFHFTLGSLLGRNEMETLSVAYVSENAAETDSEAARSGTDDFFEYLENLNQTWLKVRTMTDGEARTALENDTIQGIFYGGSKKRLVIGENTVHTSILSQFLDIYEKNEALITRIAQEHPEHLSDALSALENYRSCTRTVTFGGKSMDYVQNYFFALIAMTCLYGSFMGMYNTVGVQANTSALGARLAAGCVKRYKSITASLLSAWLTSFLEVVLLLLYMDVILGDIHLSGQTGKILAVCAAATFYSSGLGMLIGTAGRWSESMKNAIVISISMACSFAADLMLSGVKGFIEKHAPLINRLNPGALTTDAFYSVLVYNDTEKYFRSLILLIIYSSLLFGAAVLFMRRMRYESL</sequence>
<feature type="transmembrane region" description="Helical" evidence="5">
    <location>
        <begin position="353"/>
        <end position="375"/>
    </location>
</feature>
<feature type="transmembrane region" description="Helical" evidence="5">
    <location>
        <begin position="183"/>
        <end position="201"/>
    </location>
</feature>
<dbReference type="GO" id="GO:0016020">
    <property type="term" value="C:membrane"/>
    <property type="evidence" value="ECO:0007669"/>
    <property type="project" value="UniProtKB-SubCell"/>
</dbReference>
<dbReference type="AlphaFoldDB" id="A0A9D1XCP7"/>
<dbReference type="Proteomes" id="UP000886890">
    <property type="component" value="Unassembled WGS sequence"/>
</dbReference>
<dbReference type="Pfam" id="PF12698">
    <property type="entry name" value="ABC2_membrane_3"/>
    <property type="match status" value="1"/>
</dbReference>
<reference evidence="7" key="2">
    <citation type="submission" date="2021-04" db="EMBL/GenBank/DDBJ databases">
        <authorList>
            <person name="Gilroy R."/>
        </authorList>
    </citation>
    <scope>NUCLEOTIDE SEQUENCE</scope>
    <source>
        <strain evidence="7">CHK183-1962</strain>
    </source>
</reference>
<keyword evidence="4 5" id="KW-0472">Membrane</keyword>
<evidence type="ECO:0000256" key="1">
    <source>
        <dbReference type="ARBA" id="ARBA00004141"/>
    </source>
</evidence>
<dbReference type="PANTHER" id="PTHR43027:SF1">
    <property type="entry name" value="DOXORUBICIN RESISTANCE ABC TRANSPORTER PERMEASE PROTEIN DRRC-RELATED"/>
    <property type="match status" value="1"/>
</dbReference>
<accession>A0A9D1XCP7</accession>
<keyword evidence="2 5" id="KW-0812">Transmembrane</keyword>
<evidence type="ECO:0000313" key="8">
    <source>
        <dbReference type="Proteomes" id="UP000886890"/>
    </source>
</evidence>
<dbReference type="EMBL" id="DXEK01000098">
    <property type="protein sequence ID" value="HIX77123.1"/>
    <property type="molecule type" value="Genomic_DNA"/>
</dbReference>
<dbReference type="GO" id="GO:0140359">
    <property type="term" value="F:ABC-type transporter activity"/>
    <property type="evidence" value="ECO:0007669"/>
    <property type="project" value="InterPro"/>
</dbReference>
<feature type="transmembrane region" description="Helical" evidence="5">
    <location>
        <begin position="266"/>
        <end position="285"/>
    </location>
</feature>
<name>A0A9D1XCP7_9FIRM</name>
<dbReference type="PANTHER" id="PTHR43027">
    <property type="entry name" value="DOXORUBICIN RESISTANCE ABC TRANSPORTER PERMEASE PROTEIN DRRC-RELATED"/>
    <property type="match status" value="1"/>
</dbReference>
<evidence type="ECO:0000256" key="4">
    <source>
        <dbReference type="ARBA" id="ARBA00023136"/>
    </source>
</evidence>
<proteinExistence type="predicted"/>
<gene>
    <name evidence="7" type="ORF">H9734_05955</name>
</gene>
<feature type="domain" description="ABC-2 type transporter transmembrane" evidence="6">
    <location>
        <begin position="16"/>
        <end position="373"/>
    </location>
</feature>
<feature type="transmembrane region" description="Helical" evidence="5">
    <location>
        <begin position="297"/>
        <end position="315"/>
    </location>
</feature>
<evidence type="ECO:0000259" key="6">
    <source>
        <dbReference type="Pfam" id="PF12698"/>
    </source>
</evidence>
<feature type="transmembrane region" description="Helical" evidence="5">
    <location>
        <begin position="233"/>
        <end position="254"/>
    </location>
</feature>
<feature type="transmembrane region" description="Helical" evidence="5">
    <location>
        <begin position="20"/>
        <end position="41"/>
    </location>
</feature>
<protein>
    <submittedName>
        <fullName evidence="7">ABC transporter permease</fullName>
    </submittedName>
</protein>
<evidence type="ECO:0000256" key="3">
    <source>
        <dbReference type="ARBA" id="ARBA00022989"/>
    </source>
</evidence>